<dbReference type="InterPro" id="IPR045795">
    <property type="entry name" value="SLT_4"/>
</dbReference>
<protein>
    <submittedName>
        <fullName evidence="3">Lipoprotein</fullName>
    </submittedName>
</protein>
<dbReference type="PROSITE" id="PS51257">
    <property type="entry name" value="PROKAR_LIPOPROTEIN"/>
    <property type="match status" value="1"/>
</dbReference>
<keyword evidence="4" id="KW-1185">Reference proteome</keyword>
<dbReference type="Proteomes" id="UP001460888">
    <property type="component" value="Unassembled WGS sequence"/>
</dbReference>
<keyword evidence="1" id="KW-0732">Signal</keyword>
<dbReference type="Gene3D" id="1.10.530.10">
    <property type="match status" value="1"/>
</dbReference>
<dbReference type="InterPro" id="IPR023346">
    <property type="entry name" value="Lysozyme-like_dom_sf"/>
</dbReference>
<feature type="signal peptide" evidence="1">
    <location>
        <begin position="1"/>
        <end position="19"/>
    </location>
</feature>
<evidence type="ECO:0000259" key="2">
    <source>
        <dbReference type="Pfam" id="PF19489"/>
    </source>
</evidence>
<accession>A0ABV2B1D2</accession>
<evidence type="ECO:0000313" key="3">
    <source>
        <dbReference type="EMBL" id="MES1929707.1"/>
    </source>
</evidence>
<feature type="chain" id="PRO_5047143585" evidence="1">
    <location>
        <begin position="20"/>
        <end position="201"/>
    </location>
</feature>
<dbReference type="RefSeq" id="WP_353111212.1">
    <property type="nucleotide sequence ID" value="NZ_APND01000003.1"/>
</dbReference>
<gene>
    <name evidence="3" type="ORF">SADO_10634</name>
</gene>
<name>A0ABV2B1D2_9GAMM</name>
<proteinExistence type="predicted"/>
<dbReference type="SUPFAM" id="SSF53955">
    <property type="entry name" value="Lysozyme-like"/>
    <property type="match status" value="1"/>
</dbReference>
<keyword evidence="3" id="KW-0449">Lipoprotein</keyword>
<feature type="domain" description="Transglycosylase SLT" evidence="2">
    <location>
        <begin position="5"/>
        <end position="187"/>
    </location>
</feature>
<evidence type="ECO:0000256" key="1">
    <source>
        <dbReference type="SAM" id="SignalP"/>
    </source>
</evidence>
<dbReference type="Pfam" id="PF19489">
    <property type="entry name" value="SLT_4"/>
    <property type="match status" value="1"/>
</dbReference>
<organism evidence="3 4">
    <name type="scientific">Salinisphaera dokdonensis CL-ES53</name>
    <dbReference type="NCBI Taxonomy" id="1304272"/>
    <lineage>
        <taxon>Bacteria</taxon>
        <taxon>Pseudomonadati</taxon>
        <taxon>Pseudomonadota</taxon>
        <taxon>Gammaproteobacteria</taxon>
        <taxon>Salinisphaerales</taxon>
        <taxon>Salinisphaeraceae</taxon>
        <taxon>Salinisphaera</taxon>
    </lineage>
</organism>
<comment type="caution">
    <text evidence="3">The sequence shown here is derived from an EMBL/GenBank/DDBJ whole genome shotgun (WGS) entry which is preliminary data.</text>
</comment>
<reference evidence="3 4" key="1">
    <citation type="submission" date="2013-03" db="EMBL/GenBank/DDBJ databases">
        <title>Salinisphaera dokdonensis CL-ES53 Genome Sequencing.</title>
        <authorList>
            <person name="Li C."/>
            <person name="Lai Q."/>
            <person name="Shao Z."/>
        </authorList>
    </citation>
    <scope>NUCLEOTIDE SEQUENCE [LARGE SCALE GENOMIC DNA]</scope>
    <source>
        <strain evidence="3 4">CL-ES53</strain>
    </source>
</reference>
<sequence>MHRLVLLVFAAVLSGCATAPPRATANVCDIFYEKDGWFDAADAAYDRWGAPIHVQMAIIYQESRFVGDARPPRKRLLWFIPWTHITSAYGYTQALDGTWDWYKRDSGNGWADRDDFDDATDFVGWYMAKSTAMLGISKWDAYSQYLAYHEGQTGFKRGTYKRKAWLRNTAGKVNARAGRYATQLQGCRVDLENPSPWWWPF</sequence>
<dbReference type="EMBL" id="APND01000003">
    <property type="protein sequence ID" value="MES1929707.1"/>
    <property type="molecule type" value="Genomic_DNA"/>
</dbReference>
<evidence type="ECO:0000313" key="4">
    <source>
        <dbReference type="Proteomes" id="UP001460888"/>
    </source>
</evidence>